<dbReference type="Proteomes" id="UP000194218">
    <property type="component" value="Chromosome"/>
</dbReference>
<name>A0A1W7D578_9ACTN</name>
<evidence type="ECO:0000313" key="2">
    <source>
        <dbReference type="Proteomes" id="UP000194218"/>
    </source>
</evidence>
<proteinExistence type="predicted"/>
<dbReference type="EMBL" id="CP021121">
    <property type="protein sequence ID" value="ARQ72069.1"/>
    <property type="molecule type" value="Genomic_DNA"/>
</dbReference>
<protein>
    <submittedName>
        <fullName evidence="1">Uncharacterized protein</fullName>
    </submittedName>
</protein>
<organism evidence="1 2">
    <name type="scientific">Streptomyces marincola</name>
    <dbReference type="NCBI Taxonomy" id="2878388"/>
    <lineage>
        <taxon>Bacteria</taxon>
        <taxon>Bacillati</taxon>
        <taxon>Actinomycetota</taxon>
        <taxon>Actinomycetes</taxon>
        <taxon>Kitasatosporales</taxon>
        <taxon>Streptomycetaceae</taxon>
        <taxon>Streptomyces</taxon>
    </lineage>
</organism>
<gene>
    <name evidence="1" type="ORF">CAG99_27440</name>
</gene>
<dbReference type="AlphaFoldDB" id="A0A1W7D578"/>
<dbReference type="KEGG" id="smao:CAG99_27440"/>
<evidence type="ECO:0000313" key="1">
    <source>
        <dbReference type="EMBL" id="ARQ72069.1"/>
    </source>
</evidence>
<keyword evidence="2" id="KW-1185">Reference proteome</keyword>
<accession>A0A1W7D578</accession>
<sequence>MLAAVLRSVAARPPVEEVHRAVLGHPDVAGSPFLELGAPAGVPAAPLEAAGADPHGPVRAAARAGRFAEAAALAAACEQAALRAGGPRSPEAVHWLEVQADIAWLAGQPQRATAGWIRVAAARLAAGEAADSADVVRAVDQAHHCWLRVVDVSAARLLAAELEPLRRAVPGGRPGALRALHERLAELSAGPPGASAG</sequence>
<reference evidence="1 2" key="1">
    <citation type="submission" date="2017-05" db="EMBL/GenBank/DDBJ databases">
        <title>Complete genome sequence of Streptomyces sp. SCSIO 03032 revealed the diverse biosynthetic pathways for its bioactive secondary metabolites.</title>
        <authorList>
            <person name="Ma L."/>
            <person name="Zhu Y."/>
            <person name="Zhang W."/>
            <person name="Zhang G."/>
            <person name="Tian X."/>
            <person name="Zhang S."/>
            <person name="Zhang C."/>
        </authorList>
    </citation>
    <scope>NUCLEOTIDE SEQUENCE [LARGE SCALE GENOMIC DNA]</scope>
    <source>
        <strain evidence="1 2">SCSIO 03032</strain>
    </source>
</reference>